<evidence type="ECO:0000256" key="7">
    <source>
        <dbReference type="SAM" id="Phobius"/>
    </source>
</evidence>
<dbReference type="Gene3D" id="1.10.3720.10">
    <property type="entry name" value="MetI-like"/>
    <property type="match status" value="1"/>
</dbReference>
<feature type="transmembrane region" description="Helical" evidence="7">
    <location>
        <begin position="113"/>
        <end position="135"/>
    </location>
</feature>
<dbReference type="PROSITE" id="PS50928">
    <property type="entry name" value="ABC_TM1"/>
    <property type="match status" value="1"/>
</dbReference>
<keyword evidence="3" id="KW-1003">Cell membrane</keyword>
<sequence>MSNVTLNTRKERDIFNRLLIYIVFIIFAIFTLFPLIWLFYSSFKPQLEIIRNSLALPRDWIFSNYIQAIKIGKLNIYAINSIIYTVVSTGLVIILSMMASFAFAKIKNRATPYLYNSFLIGLLITIQAILIPLFISMTRIGLRDTRLGIIMIYVAINLPLAIFLGTEYVKAIPDSLIESAQIDGASYFVIFFKIIIPMCKPVMVTILIFTALACWNEFMLALVFTSSDSSRSLPVGIYSFSGPLATEYGMQFAAMVIGMTPMIILYAIFYKQITRGFAAGGAVKG</sequence>
<evidence type="ECO:0000256" key="3">
    <source>
        <dbReference type="ARBA" id="ARBA00022475"/>
    </source>
</evidence>
<feature type="transmembrane region" description="Helical" evidence="7">
    <location>
        <begin position="248"/>
        <end position="269"/>
    </location>
</feature>
<reference evidence="9" key="1">
    <citation type="journal article" date="2014" name="Front. Microbiol.">
        <title>High frequency of phylogenetically diverse reductive dehalogenase-homologous genes in deep subseafloor sedimentary metagenomes.</title>
        <authorList>
            <person name="Kawai M."/>
            <person name="Futagami T."/>
            <person name="Toyoda A."/>
            <person name="Takaki Y."/>
            <person name="Nishi S."/>
            <person name="Hori S."/>
            <person name="Arai W."/>
            <person name="Tsubouchi T."/>
            <person name="Morono Y."/>
            <person name="Uchiyama I."/>
            <person name="Ito T."/>
            <person name="Fujiyama A."/>
            <person name="Inagaki F."/>
            <person name="Takami H."/>
        </authorList>
    </citation>
    <scope>NUCLEOTIDE SEQUENCE</scope>
    <source>
        <strain evidence="9">Expedition CK06-06</strain>
    </source>
</reference>
<keyword evidence="5 7" id="KW-1133">Transmembrane helix</keyword>
<evidence type="ECO:0000256" key="5">
    <source>
        <dbReference type="ARBA" id="ARBA00022989"/>
    </source>
</evidence>
<keyword evidence="2" id="KW-0813">Transport</keyword>
<evidence type="ECO:0000259" key="8">
    <source>
        <dbReference type="PROSITE" id="PS50928"/>
    </source>
</evidence>
<dbReference type="InterPro" id="IPR035906">
    <property type="entry name" value="MetI-like_sf"/>
</dbReference>
<evidence type="ECO:0000256" key="2">
    <source>
        <dbReference type="ARBA" id="ARBA00022448"/>
    </source>
</evidence>
<feature type="transmembrane region" description="Helical" evidence="7">
    <location>
        <begin position="18"/>
        <end position="40"/>
    </location>
</feature>
<comment type="subcellular location">
    <subcellularLocation>
        <location evidence="1">Cell membrane</location>
        <topology evidence="1">Multi-pass membrane protein</topology>
    </subcellularLocation>
</comment>
<gene>
    <name evidence="9" type="ORF">S01H4_01330</name>
</gene>
<dbReference type="AlphaFoldDB" id="X0ZGH3"/>
<name>X0ZGH3_9ZZZZ</name>
<proteinExistence type="predicted"/>
<dbReference type="InterPro" id="IPR000515">
    <property type="entry name" value="MetI-like"/>
</dbReference>
<feature type="transmembrane region" description="Helical" evidence="7">
    <location>
        <begin position="202"/>
        <end position="224"/>
    </location>
</feature>
<evidence type="ECO:0000256" key="6">
    <source>
        <dbReference type="ARBA" id="ARBA00023136"/>
    </source>
</evidence>
<feature type="domain" description="ABC transmembrane type-1" evidence="8">
    <location>
        <begin position="78"/>
        <end position="269"/>
    </location>
</feature>
<dbReference type="EMBL" id="BART01000237">
    <property type="protein sequence ID" value="GAG68404.1"/>
    <property type="molecule type" value="Genomic_DNA"/>
</dbReference>
<evidence type="ECO:0000256" key="1">
    <source>
        <dbReference type="ARBA" id="ARBA00004651"/>
    </source>
</evidence>
<feature type="transmembrane region" description="Helical" evidence="7">
    <location>
        <begin position="82"/>
        <end position="104"/>
    </location>
</feature>
<evidence type="ECO:0000313" key="9">
    <source>
        <dbReference type="EMBL" id="GAG68404.1"/>
    </source>
</evidence>
<keyword evidence="4 7" id="KW-0812">Transmembrane</keyword>
<dbReference type="PANTHER" id="PTHR43744">
    <property type="entry name" value="ABC TRANSPORTER PERMEASE PROTEIN MG189-RELATED-RELATED"/>
    <property type="match status" value="1"/>
</dbReference>
<keyword evidence="6 7" id="KW-0472">Membrane</keyword>
<dbReference type="GO" id="GO:0005886">
    <property type="term" value="C:plasma membrane"/>
    <property type="evidence" value="ECO:0007669"/>
    <property type="project" value="UniProtKB-SubCell"/>
</dbReference>
<dbReference type="SUPFAM" id="SSF161098">
    <property type="entry name" value="MetI-like"/>
    <property type="match status" value="1"/>
</dbReference>
<dbReference type="CDD" id="cd06261">
    <property type="entry name" value="TM_PBP2"/>
    <property type="match status" value="1"/>
</dbReference>
<protein>
    <recommendedName>
        <fullName evidence="8">ABC transmembrane type-1 domain-containing protein</fullName>
    </recommendedName>
</protein>
<dbReference type="GO" id="GO:0055085">
    <property type="term" value="P:transmembrane transport"/>
    <property type="evidence" value="ECO:0007669"/>
    <property type="project" value="InterPro"/>
</dbReference>
<evidence type="ECO:0000256" key="4">
    <source>
        <dbReference type="ARBA" id="ARBA00022692"/>
    </source>
</evidence>
<dbReference type="Pfam" id="PF00528">
    <property type="entry name" value="BPD_transp_1"/>
    <property type="match status" value="1"/>
</dbReference>
<feature type="transmembrane region" description="Helical" evidence="7">
    <location>
        <begin position="147"/>
        <end position="166"/>
    </location>
</feature>
<comment type="caution">
    <text evidence="9">The sequence shown here is derived from an EMBL/GenBank/DDBJ whole genome shotgun (WGS) entry which is preliminary data.</text>
</comment>
<organism evidence="9">
    <name type="scientific">marine sediment metagenome</name>
    <dbReference type="NCBI Taxonomy" id="412755"/>
    <lineage>
        <taxon>unclassified sequences</taxon>
        <taxon>metagenomes</taxon>
        <taxon>ecological metagenomes</taxon>
    </lineage>
</organism>
<accession>X0ZGH3</accession>
<dbReference type="PANTHER" id="PTHR43744:SF12">
    <property type="entry name" value="ABC TRANSPORTER PERMEASE PROTEIN MG189-RELATED"/>
    <property type="match status" value="1"/>
</dbReference>